<keyword evidence="1" id="KW-0472">Membrane</keyword>
<evidence type="ECO:0000313" key="3">
    <source>
        <dbReference type="Proteomes" id="UP000515977"/>
    </source>
</evidence>
<keyword evidence="3" id="KW-1185">Reference proteome</keyword>
<evidence type="ECO:0008006" key="4">
    <source>
        <dbReference type="Google" id="ProtNLM"/>
    </source>
</evidence>
<feature type="transmembrane region" description="Helical" evidence="1">
    <location>
        <begin position="142"/>
        <end position="162"/>
    </location>
</feature>
<dbReference type="RefSeq" id="WP_187571234.1">
    <property type="nucleotide sequence ID" value="NZ_CP060711.1"/>
</dbReference>
<dbReference type="Proteomes" id="UP000515977">
    <property type="component" value="Chromosome"/>
</dbReference>
<dbReference type="AlphaFoldDB" id="A0A7G9QVW4"/>
<keyword evidence="1" id="KW-1133">Transmembrane helix</keyword>
<gene>
    <name evidence="2" type="ORF">H9L17_04950</name>
</gene>
<name>A0A7G9QVW4_9GAMM</name>
<reference evidence="2 3" key="1">
    <citation type="submission" date="2020-08" db="EMBL/GenBank/DDBJ databases">
        <title>Genome sequence of Thermomonas brevis KACC 16975T.</title>
        <authorList>
            <person name="Hyun D.-W."/>
            <person name="Bae J.-W."/>
        </authorList>
    </citation>
    <scope>NUCLEOTIDE SEQUENCE [LARGE SCALE GENOMIC DNA]</scope>
    <source>
        <strain evidence="2 3">KACC 16975</strain>
    </source>
</reference>
<evidence type="ECO:0000313" key="2">
    <source>
        <dbReference type="EMBL" id="QNN47489.1"/>
    </source>
</evidence>
<dbReference type="EMBL" id="CP060711">
    <property type="protein sequence ID" value="QNN47489.1"/>
    <property type="molecule type" value="Genomic_DNA"/>
</dbReference>
<proteinExistence type="predicted"/>
<protein>
    <recommendedName>
        <fullName evidence="4">DUF3592 domain-containing protein</fullName>
    </recommendedName>
</protein>
<dbReference type="KEGG" id="tbv:H9L17_04950"/>
<feature type="transmembrane region" description="Helical" evidence="1">
    <location>
        <begin position="12"/>
        <end position="33"/>
    </location>
</feature>
<organism evidence="2 3">
    <name type="scientific">Thermomonas brevis</name>
    <dbReference type="NCBI Taxonomy" id="215691"/>
    <lineage>
        <taxon>Bacteria</taxon>
        <taxon>Pseudomonadati</taxon>
        <taxon>Pseudomonadota</taxon>
        <taxon>Gammaproteobacteria</taxon>
        <taxon>Lysobacterales</taxon>
        <taxon>Lysobacteraceae</taxon>
        <taxon>Thermomonas</taxon>
    </lineage>
</organism>
<accession>A0A7G9QVW4</accession>
<evidence type="ECO:0000256" key="1">
    <source>
        <dbReference type="SAM" id="Phobius"/>
    </source>
</evidence>
<keyword evidence="1" id="KW-0812">Transmembrane</keyword>
<sequence length="168" mass="18537">MIFLGKPTRAKNALFAALCFLLSGMMFYSWAMFEGIPARTELRPASGRVTWVQDGKYGIKFALDGVPKSFDYASKGNAMGLVHDALSRPDRPVVTVLYDPSNPGGPIYSKDIYYGVFELSIAGKPFRSHVEIAEAWQTDENLAVWLGSFFVLGGIYLAWAAFHNRGAT</sequence>